<sequence>MPNSPSQIIPDILDWRQIWGSGRQRKGSNTVELALAEMAPHTITPAVGVVCHCKAKAGLRPSPRGLHRRTRSSSLLRLNLIRR</sequence>
<proteinExistence type="predicted"/>
<gene>
    <name evidence="1" type="ORF">TNCV_3994401</name>
</gene>
<comment type="caution">
    <text evidence="1">The sequence shown here is derived from an EMBL/GenBank/DDBJ whole genome shotgun (WGS) entry which is preliminary data.</text>
</comment>
<dbReference type="Proteomes" id="UP000887159">
    <property type="component" value="Unassembled WGS sequence"/>
</dbReference>
<dbReference type="EMBL" id="BMAU01021357">
    <property type="protein sequence ID" value="GFY21396.1"/>
    <property type="molecule type" value="Genomic_DNA"/>
</dbReference>
<evidence type="ECO:0000313" key="1">
    <source>
        <dbReference type="EMBL" id="GFY21396.1"/>
    </source>
</evidence>
<protein>
    <submittedName>
        <fullName evidence="1">Uncharacterized protein</fullName>
    </submittedName>
</protein>
<keyword evidence="2" id="KW-1185">Reference proteome</keyword>
<accession>A0A8X6T6H6</accession>
<name>A0A8X6T6H6_TRICX</name>
<reference evidence="1" key="1">
    <citation type="submission" date="2020-08" db="EMBL/GenBank/DDBJ databases">
        <title>Multicomponent nature underlies the extraordinary mechanical properties of spider dragline silk.</title>
        <authorList>
            <person name="Kono N."/>
            <person name="Nakamura H."/>
            <person name="Mori M."/>
            <person name="Yoshida Y."/>
            <person name="Ohtoshi R."/>
            <person name="Malay A.D."/>
            <person name="Moran D.A.P."/>
            <person name="Tomita M."/>
            <person name="Numata K."/>
            <person name="Arakawa K."/>
        </authorList>
    </citation>
    <scope>NUCLEOTIDE SEQUENCE</scope>
</reference>
<dbReference type="AlphaFoldDB" id="A0A8X6T6H6"/>
<organism evidence="1 2">
    <name type="scientific">Trichonephila clavipes</name>
    <name type="common">Golden silk orbweaver</name>
    <name type="synonym">Nephila clavipes</name>
    <dbReference type="NCBI Taxonomy" id="2585209"/>
    <lineage>
        <taxon>Eukaryota</taxon>
        <taxon>Metazoa</taxon>
        <taxon>Ecdysozoa</taxon>
        <taxon>Arthropoda</taxon>
        <taxon>Chelicerata</taxon>
        <taxon>Arachnida</taxon>
        <taxon>Araneae</taxon>
        <taxon>Araneomorphae</taxon>
        <taxon>Entelegynae</taxon>
        <taxon>Araneoidea</taxon>
        <taxon>Nephilidae</taxon>
        <taxon>Trichonephila</taxon>
    </lineage>
</organism>
<evidence type="ECO:0000313" key="2">
    <source>
        <dbReference type="Proteomes" id="UP000887159"/>
    </source>
</evidence>